<reference evidence="1" key="1">
    <citation type="submission" date="2019-12" db="EMBL/GenBank/DDBJ databases">
        <title>An insight into the sialome of adult female Ixodes ricinus ticks feeding for 6 days.</title>
        <authorList>
            <person name="Perner J."/>
            <person name="Ribeiro J.M.C."/>
        </authorList>
    </citation>
    <scope>NUCLEOTIDE SEQUENCE</scope>
    <source>
        <strain evidence="1">Semi-engorged</strain>
        <tissue evidence="1">Salivary glands</tissue>
    </source>
</reference>
<dbReference type="AlphaFoldDB" id="A0A6B0TSZ8"/>
<accession>A0A6B0TSZ8</accession>
<name>A0A6B0TSZ8_IXORI</name>
<sequence length="67" mass="7560">MPWLQCTAALAPPTSTFTASRQCAHVELHRIVPECQEQWLLSYWQASRSGQLQGLPGCSLWIDLIAY</sequence>
<proteinExistence type="predicted"/>
<protein>
    <submittedName>
        <fullName evidence="1">Putative secreted protein</fullName>
    </submittedName>
</protein>
<organism evidence="1">
    <name type="scientific">Ixodes ricinus</name>
    <name type="common">Common tick</name>
    <name type="synonym">Acarus ricinus</name>
    <dbReference type="NCBI Taxonomy" id="34613"/>
    <lineage>
        <taxon>Eukaryota</taxon>
        <taxon>Metazoa</taxon>
        <taxon>Ecdysozoa</taxon>
        <taxon>Arthropoda</taxon>
        <taxon>Chelicerata</taxon>
        <taxon>Arachnida</taxon>
        <taxon>Acari</taxon>
        <taxon>Parasitiformes</taxon>
        <taxon>Ixodida</taxon>
        <taxon>Ixodoidea</taxon>
        <taxon>Ixodidae</taxon>
        <taxon>Ixodinae</taxon>
        <taxon>Ixodes</taxon>
    </lineage>
</organism>
<evidence type="ECO:0000313" key="1">
    <source>
        <dbReference type="EMBL" id="MXU82298.1"/>
    </source>
</evidence>
<dbReference type="EMBL" id="GIFC01000215">
    <property type="protein sequence ID" value="MXU82298.1"/>
    <property type="molecule type" value="Transcribed_RNA"/>
</dbReference>